<gene>
    <name evidence="1" type="ORF">HIR71_09955</name>
</gene>
<dbReference type="PANTHER" id="PTHR45947:SF13">
    <property type="entry name" value="TRANSFERASE"/>
    <property type="match status" value="1"/>
</dbReference>
<keyword evidence="1" id="KW-0808">Transferase</keyword>
<accession>A0A7Y0QHQ3</accession>
<organism evidence="1 2">
    <name type="scientific">Cellulomonas fimi</name>
    <dbReference type="NCBI Taxonomy" id="1708"/>
    <lineage>
        <taxon>Bacteria</taxon>
        <taxon>Bacillati</taxon>
        <taxon>Actinomycetota</taxon>
        <taxon>Actinomycetes</taxon>
        <taxon>Micrococcales</taxon>
        <taxon>Cellulomonadaceae</taxon>
        <taxon>Cellulomonas</taxon>
    </lineage>
</organism>
<dbReference type="GO" id="GO:0016757">
    <property type="term" value="F:glycosyltransferase activity"/>
    <property type="evidence" value="ECO:0007669"/>
    <property type="project" value="TreeGrafter"/>
</dbReference>
<dbReference type="SUPFAM" id="SSF53756">
    <property type="entry name" value="UDP-Glycosyltransferase/glycogen phosphorylase"/>
    <property type="match status" value="1"/>
</dbReference>
<reference evidence="1 2" key="1">
    <citation type="submission" date="2020-04" db="EMBL/GenBank/DDBJ databases">
        <title>Sequencing and Assembly of C. fimi.</title>
        <authorList>
            <person name="Ramsey A.R."/>
        </authorList>
    </citation>
    <scope>NUCLEOTIDE SEQUENCE [LARGE SCALE GENOMIC DNA]</scope>
    <source>
        <strain evidence="1 2">SB</strain>
    </source>
</reference>
<comment type="caution">
    <text evidence="1">The sequence shown here is derived from an EMBL/GenBank/DDBJ whole genome shotgun (WGS) entry which is preliminary data.</text>
</comment>
<evidence type="ECO:0000313" key="2">
    <source>
        <dbReference type="Proteomes" id="UP000562124"/>
    </source>
</evidence>
<evidence type="ECO:0000313" key="1">
    <source>
        <dbReference type="EMBL" id="NMR20535.1"/>
    </source>
</evidence>
<dbReference type="Pfam" id="PF13692">
    <property type="entry name" value="Glyco_trans_1_4"/>
    <property type="match status" value="1"/>
</dbReference>
<dbReference type="EMBL" id="JABCJJ010000013">
    <property type="protein sequence ID" value="NMR20535.1"/>
    <property type="molecule type" value="Genomic_DNA"/>
</dbReference>
<dbReference type="RefSeq" id="WP_169324911.1">
    <property type="nucleotide sequence ID" value="NZ_JABCJJ010000013.1"/>
</dbReference>
<dbReference type="Proteomes" id="UP000562124">
    <property type="component" value="Unassembled WGS sequence"/>
</dbReference>
<dbReference type="PANTHER" id="PTHR45947">
    <property type="entry name" value="SULFOQUINOVOSYL TRANSFERASE SQD2"/>
    <property type="match status" value="1"/>
</dbReference>
<dbReference type="CDD" id="cd03801">
    <property type="entry name" value="GT4_PimA-like"/>
    <property type="match status" value="1"/>
</dbReference>
<name>A0A7Y0QHQ3_CELFI</name>
<protein>
    <submittedName>
        <fullName evidence="1">Glycosyltransferase family 4 protein</fullName>
    </submittedName>
</protein>
<sequence>MALVEEQGGAAVQTAESTELRPAQVLVVTNAYPSDAALYRNAFIHRRVRSYVDAGISVEVFYLHPPVETPYSYLFDGVSVTVGNASAYDRRIASRSYRSVLVHFASPEMLDPIVRHAPTTPVIVWVHGFEAEAWHRRWFNFTESAKEIREALARRSSYFHGQLSFMAWLLSTNDLDVQVVHVSDWFRRHVVEPDAGTATRRPHVIPNVIDEDLFRYRPKSADDRLHILSVRPYASRKYANDQTVAAIVELSRRPFFDRLRFTIRGEGPLFKETVRPVEGLENVSIHPGFLRQEQIAELHRLHGVFLAPTRFDSQGVSMCEAMASGLVPVSTRITAIPEFVEDRVSGMLAHPEDAVDLANQIEMLYYNSELFLSLSQSAASSVREKCGFASTVGREIELIGVDA</sequence>
<dbReference type="InterPro" id="IPR050194">
    <property type="entry name" value="Glycosyltransferase_grp1"/>
</dbReference>
<dbReference type="Gene3D" id="3.40.50.2000">
    <property type="entry name" value="Glycogen Phosphorylase B"/>
    <property type="match status" value="2"/>
</dbReference>
<dbReference type="AlphaFoldDB" id="A0A7Y0QHQ3"/>
<proteinExistence type="predicted"/>
<keyword evidence="2" id="KW-1185">Reference proteome</keyword>